<evidence type="ECO:0000256" key="10">
    <source>
        <dbReference type="ARBA" id="ARBA00024202"/>
    </source>
</evidence>
<evidence type="ECO:0000313" key="15">
    <source>
        <dbReference type="EMBL" id="HJF33143.1"/>
    </source>
</evidence>
<keyword evidence="9 13" id="KW-0472">Membrane</keyword>
<proteinExistence type="inferred from homology"/>
<feature type="transmembrane region" description="Helical" evidence="13">
    <location>
        <begin position="12"/>
        <end position="30"/>
    </location>
</feature>
<keyword evidence="8" id="KW-0921">Nickel transport</keyword>
<keyword evidence="7" id="KW-0406">Ion transport</keyword>
<feature type="transmembrane region" description="Helical" evidence="13">
    <location>
        <begin position="234"/>
        <end position="255"/>
    </location>
</feature>
<evidence type="ECO:0000256" key="13">
    <source>
        <dbReference type="RuleBase" id="RU363032"/>
    </source>
</evidence>
<evidence type="ECO:0000256" key="9">
    <source>
        <dbReference type="ARBA" id="ARBA00023136"/>
    </source>
</evidence>
<dbReference type="InterPro" id="IPR050045">
    <property type="entry name" value="Opp2B"/>
</dbReference>
<feature type="transmembrane region" description="Helical" evidence="13">
    <location>
        <begin position="285"/>
        <end position="306"/>
    </location>
</feature>
<dbReference type="EMBL" id="DYWT01000244">
    <property type="protein sequence ID" value="HJF33143.1"/>
    <property type="molecule type" value="Genomic_DNA"/>
</dbReference>
<dbReference type="PANTHER" id="PTHR43163:SF2">
    <property type="entry name" value="ABC TRANSPORTER PERMEASE PROTEIN"/>
    <property type="match status" value="1"/>
</dbReference>
<dbReference type="InterPro" id="IPR045621">
    <property type="entry name" value="BPD_transp_1_N"/>
</dbReference>
<dbReference type="GO" id="GO:0005886">
    <property type="term" value="C:plasma membrane"/>
    <property type="evidence" value="ECO:0007669"/>
    <property type="project" value="UniProtKB-SubCell"/>
</dbReference>
<comment type="subunit">
    <text evidence="11">The complex is composed of two ATP-binding proteins (NikD and NikE), two transmembrane proteins (NikB and NikC) and a solute-binding protein (NikA).</text>
</comment>
<dbReference type="InterPro" id="IPR035906">
    <property type="entry name" value="MetI-like_sf"/>
</dbReference>
<name>A0A921G176_SPOPS</name>
<dbReference type="Pfam" id="PF00528">
    <property type="entry name" value="BPD_transp_1"/>
    <property type="match status" value="1"/>
</dbReference>
<dbReference type="PANTHER" id="PTHR43163">
    <property type="entry name" value="DIPEPTIDE TRANSPORT SYSTEM PERMEASE PROTEIN DPPB-RELATED"/>
    <property type="match status" value="1"/>
</dbReference>
<dbReference type="GO" id="GO:0015099">
    <property type="term" value="F:nickel cation transmembrane transporter activity"/>
    <property type="evidence" value="ECO:0007669"/>
    <property type="project" value="InterPro"/>
</dbReference>
<evidence type="ECO:0000256" key="11">
    <source>
        <dbReference type="ARBA" id="ARBA00038669"/>
    </source>
</evidence>
<dbReference type="CDD" id="cd06261">
    <property type="entry name" value="TM_PBP2"/>
    <property type="match status" value="1"/>
</dbReference>
<evidence type="ECO:0000256" key="4">
    <source>
        <dbReference type="ARBA" id="ARBA00022596"/>
    </source>
</evidence>
<accession>A0A921G176</accession>
<protein>
    <recommendedName>
        <fullName evidence="12">Nickel import system permease protein NikB</fullName>
    </recommendedName>
</protein>
<evidence type="ECO:0000256" key="5">
    <source>
        <dbReference type="ARBA" id="ARBA00022692"/>
    </source>
</evidence>
<evidence type="ECO:0000256" key="8">
    <source>
        <dbReference type="ARBA" id="ARBA00023112"/>
    </source>
</evidence>
<feature type="transmembrane region" description="Helical" evidence="13">
    <location>
        <begin position="180"/>
        <end position="198"/>
    </location>
</feature>
<evidence type="ECO:0000256" key="1">
    <source>
        <dbReference type="ARBA" id="ARBA00004651"/>
    </source>
</evidence>
<reference evidence="15" key="1">
    <citation type="journal article" date="2021" name="PeerJ">
        <title>Extensive microbial diversity within the chicken gut microbiome revealed by metagenomics and culture.</title>
        <authorList>
            <person name="Gilroy R."/>
            <person name="Ravi A."/>
            <person name="Getino M."/>
            <person name="Pursley I."/>
            <person name="Horton D.L."/>
            <person name="Alikhan N.F."/>
            <person name="Baker D."/>
            <person name="Gharbi K."/>
            <person name="Hall N."/>
            <person name="Watson M."/>
            <person name="Adriaenssens E.M."/>
            <person name="Foster-Nyarko E."/>
            <person name="Jarju S."/>
            <person name="Secka A."/>
            <person name="Antonio M."/>
            <person name="Oren A."/>
            <person name="Chaudhuri R.R."/>
            <person name="La Ragione R."/>
            <person name="Hildebrand F."/>
            <person name="Pallen M.J."/>
        </authorList>
    </citation>
    <scope>NUCLEOTIDE SEQUENCE</scope>
    <source>
        <strain evidence="15">CHK171-7178</strain>
    </source>
</reference>
<keyword evidence="5 13" id="KW-0812">Transmembrane</keyword>
<keyword evidence="2 13" id="KW-0813">Transport</keyword>
<evidence type="ECO:0000259" key="14">
    <source>
        <dbReference type="PROSITE" id="PS50928"/>
    </source>
</evidence>
<dbReference type="Proteomes" id="UP000698173">
    <property type="component" value="Unassembled WGS sequence"/>
</dbReference>
<dbReference type="Gene3D" id="1.10.3720.10">
    <property type="entry name" value="MetI-like"/>
    <property type="match status" value="1"/>
</dbReference>
<comment type="subcellular location">
    <subcellularLocation>
        <location evidence="1 13">Cell membrane</location>
        <topology evidence="1 13">Multi-pass membrane protein</topology>
    </subcellularLocation>
</comment>
<keyword evidence="4" id="KW-0533">Nickel</keyword>
<sequence>MIALIVRRAFELIFLLFGISFLVFSSMHIAPGDPASMIGGPTATESDLAAIRTNLGLDDPFLVQYGRYVKDAVQGDFGYSYQTKQPVSEAITVRFPNTLKLAVASMIIAVIIGISAGLISALRHNSWLDVSSTTFALAGISIPNFWLGALLILVFAVNLQVLPVGGLSSPFYTWQGIKELILPAITLGTGSAAMIARMTRSSMLEVIRADYVRTARAKGVKERNVIWIHTLKNAMIPVITVIGLNFGFLLGGTIITEKVFAINGIGRLMIDAIASRDFPMVQGSVLLVATLFVVVNLIVDIVYTFIDPRIKYD</sequence>
<comment type="caution">
    <text evidence="15">The sequence shown here is derived from an EMBL/GenBank/DDBJ whole genome shotgun (WGS) entry which is preliminary data.</text>
</comment>
<gene>
    <name evidence="15" type="ORF">K8V56_15390</name>
</gene>
<evidence type="ECO:0000256" key="3">
    <source>
        <dbReference type="ARBA" id="ARBA00022475"/>
    </source>
</evidence>
<dbReference type="InterPro" id="IPR000515">
    <property type="entry name" value="MetI-like"/>
</dbReference>
<evidence type="ECO:0000256" key="6">
    <source>
        <dbReference type="ARBA" id="ARBA00022989"/>
    </source>
</evidence>
<comment type="similarity">
    <text evidence="10">Belongs to the binding-protein-dependent transport system permease family. OppBC subfamily.</text>
</comment>
<reference evidence="15" key="2">
    <citation type="submission" date="2021-09" db="EMBL/GenBank/DDBJ databases">
        <authorList>
            <person name="Gilroy R."/>
        </authorList>
    </citation>
    <scope>NUCLEOTIDE SEQUENCE</scope>
    <source>
        <strain evidence="15">CHK171-7178</strain>
    </source>
</reference>
<feature type="transmembrane region" description="Helical" evidence="13">
    <location>
        <begin position="101"/>
        <end position="122"/>
    </location>
</feature>
<dbReference type="Pfam" id="PF19300">
    <property type="entry name" value="BPD_transp_1_N"/>
    <property type="match status" value="1"/>
</dbReference>
<evidence type="ECO:0000256" key="2">
    <source>
        <dbReference type="ARBA" id="ARBA00022448"/>
    </source>
</evidence>
<dbReference type="NCBIfam" id="NF045470">
    <property type="entry name" value="Opp2B"/>
    <property type="match status" value="1"/>
</dbReference>
<organism evidence="15 16">
    <name type="scientific">Sporosarcina psychrophila</name>
    <name type="common">Bacillus psychrophilus</name>
    <dbReference type="NCBI Taxonomy" id="1476"/>
    <lineage>
        <taxon>Bacteria</taxon>
        <taxon>Bacillati</taxon>
        <taxon>Bacillota</taxon>
        <taxon>Bacilli</taxon>
        <taxon>Bacillales</taxon>
        <taxon>Caryophanaceae</taxon>
        <taxon>Sporosarcina</taxon>
    </lineage>
</organism>
<evidence type="ECO:0000256" key="12">
    <source>
        <dbReference type="ARBA" id="ARBA00044774"/>
    </source>
</evidence>
<feature type="domain" description="ABC transmembrane type-1" evidence="14">
    <location>
        <begin position="95"/>
        <end position="303"/>
    </location>
</feature>
<evidence type="ECO:0000313" key="16">
    <source>
        <dbReference type="Proteomes" id="UP000698173"/>
    </source>
</evidence>
<keyword evidence="3" id="KW-1003">Cell membrane</keyword>
<feature type="transmembrane region" description="Helical" evidence="13">
    <location>
        <begin position="134"/>
        <end position="160"/>
    </location>
</feature>
<dbReference type="AlphaFoldDB" id="A0A921G176"/>
<dbReference type="SUPFAM" id="SSF161098">
    <property type="entry name" value="MetI-like"/>
    <property type="match status" value="1"/>
</dbReference>
<dbReference type="PROSITE" id="PS50928">
    <property type="entry name" value="ABC_TM1"/>
    <property type="match status" value="1"/>
</dbReference>
<keyword evidence="6 13" id="KW-1133">Transmembrane helix</keyword>
<evidence type="ECO:0000256" key="7">
    <source>
        <dbReference type="ARBA" id="ARBA00023065"/>
    </source>
</evidence>